<comment type="caution">
    <text evidence="2">The sequence shown here is derived from an EMBL/GenBank/DDBJ whole genome shotgun (WGS) entry which is preliminary data.</text>
</comment>
<reference evidence="3" key="1">
    <citation type="submission" date="2016-06" db="EMBL/GenBank/DDBJ databases">
        <title>Parallel loss of symbiosis genes in relatives of nitrogen-fixing non-legume Parasponia.</title>
        <authorList>
            <person name="Van Velzen R."/>
            <person name="Holmer R."/>
            <person name="Bu F."/>
            <person name="Rutten L."/>
            <person name="Van Zeijl A."/>
            <person name="Liu W."/>
            <person name="Santuari L."/>
            <person name="Cao Q."/>
            <person name="Sharma T."/>
            <person name="Shen D."/>
            <person name="Roswanjaya Y."/>
            <person name="Wardhani T."/>
            <person name="Kalhor M.S."/>
            <person name="Jansen J."/>
            <person name="Van den Hoogen J."/>
            <person name="Gungor B."/>
            <person name="Hartog M."/>
            <person name="Hontelez J."/>
            <person name="Verver J."/>
            <person name="Yang W.-C."/>
            <person name="Schijlen E."/>
            <person name="Repin R."/>
            <person name="Schilthuizen M."/>
            <person name="Schranz E."/>
            <person name="Heidstra R."/>
            <person name="Miyata K."/>
            <person name="Fedorova E."/>
            <person name="Kohlen W."/>
            <person name="Bisseling T."/>
            <person name="Smit S."/>
            <person name="Geurts R."/>
        </authorList>
    </citation>
    <scope>NUCLEOTIDE SEQUENCE [LARGE SCALE GENOMIC DNA]</scope>
    <source>
        <strain evidence="3">cv. RG33-2</strain>
    </source>
</reference>
<dbReference type="AlphaFoldDB" id="A0A2P5DAN5"/>
<accession>A0A2P5DAN5</accession>
<dbReference type="Proteomes" id="UP000237000">
    <property type="component" value="Unassembled WGS sequence"/>
</dbReference>
<organism evidence="2 3">
    <name type="scientific">Trema orientale</name>
    <name type="common">Charcoal tree</name>
    <name type="synonym">Celtis orientalis</name>
    <dbReference type="NCBI Taxonomy" id="63057"/>
    <lineage>
        <taxon>Eukaryota</taxon>
        <taxon>Viridiplantae</taxon>
        <taxon>Streptophyta</taxon>
        <taxon>Embryophyta</taxon>
        <taxon>Tracheophyta</taxon>
        <taxon>Spermatophyta</taxon>
        <taxon>Magnoliopsida</taxon>
        <taxon>eudicotyledons</taxon>
        <taxon>Gunneridae</taxon>
        <taxon>Pentapetalae</taxon>
        <taxon>rosids</taxon>
        <taxon>fabids</taxon>
        <taxon>Rosales</taxon>
        <taxon>Cannabaceae</taxon>
        <taxon>Trema</taxon>
    </lineage>
</organism>
<protein>
    <submittedName>
        <fullName evidence="2">Uncharacterized protein</fullName>
    </submittedName>
</protein>
<keyword evidence="3" id="KW-1185">Reference proteome</keyword>
<proteinExistence type="predicted"/>
<evidence type="ECO:0000313" key="3">
    <source>
        <dbReference type="Proteomes" id="UP000237000"/>
    </source>
</evidence>
<evidence type="ECO:0000256" key="1">
    <source>
        <dbReference type="SAM" id="MobiDB-lite"/>
    </source>
</evidence>
<feature type="compositionally biased region" description="Basic and acidic residues" evidence="1">
    <location>
        <begin position="16"/>
        <end position="26"/>
    </location>
</feature>
<dbReference type="InParanoid" id="A0A2P5DAN5"/>
<dbReference type="EMBL" id="JXTC01000283">
    <property type="protein sequence ID" value="PON70330.1"/>
    <property type="molecule type" value="Genomic_DNA"/>
</dbReference>
<feature type="region of interest" description="Disordered" evidence="1">
    <location>
        <begin position="1"/>
        <end position="56"/>
    </location>
</feature>
<gene>
    <name evidence="2" type="ORF">TorRG33x02_256960</name>
</gene>
<sequence>MRSRARRNRAPINTHENPDPMTKEWWRIGTVNDGVKRSDNRGRANSKYSSCDDDDD</sequence>
<evidence type="ECO:0000313" key="2">
    <source>
        <dbReference type="EMBL" id="PON70330.1"/>
    </source>
</evidence>
<name>A0A2P5DAN5_TREOI</name>